<feature type="transmembrane region" description="Helical" evidence="8">
    <location>
        <begin position="328"/>
        <end position="348"/>
    </location>
</feature>
<dbReference type="EMBL" id="JABFDB010000016">
    <property type="protein sequence ID" value="NYZ22284.1"/>
    <property type="molecule type" value="Genomic_DNA"/>
</dbReference>
<dbReference type="Proteomes" id="UP000584642">
    <property type="component" value="Unassembled WGS sequence"/>
</dbReference>
<feature type="transmembrane region" description="Helical" evidence="8">
    <location>
        <begin position="242"/>
        <end position="265"/>
    </location>
</feature>
<dbReference type="InterPro" id="IPR001750">
    <property type="entry name" value="ND/Mrp_TM"/>
</dbReference>
<comment type="caution">
    <text evidence="10">The sequence shown here is derived from an EMBL/GenBank/DDBJ whole genome shotgun (WGS) entry which is preliminary data.</text>
</comment>
<keyword evidence="5 8" id="KW-1133">Transmembrane helix</keyword>
<evidence type="ECO:0000259" key="9">
    <source>
        <dbReference type="Pfam" id="PF00361"/>
    </source>
</evidence>
<feature type="transmembrane region" description="Helical" evidence="8">
    <location>
        <begin position="110"/>
        <end position="127"/>
    </location>
</feature>
<reference evidence="10 11" key="1">
    <citation type="submission" date="2020-05" db="EMBL/GenBank/DDBJ databases">
        <title>Azospirillum oleiclasticum sp. nov, a nitrogen-fixing and heavy crude oil-emulsifying bacterium isolated from the crude oil of Yumen Oilfield.</title>
        <authorList>
            <person name="Wu D."/>
            <person name="Cai M."/>
            <person name="Zhang X."/>
        </authorList>
    </citation>
    <scope>NUCLEOTIDE SEQUENCE [LARGE SCALE GENOMIC DNA]</scope>
    <source>
        <strain evidence="10 11">ROY-1-1-2</strain>
    </source>
</reference>
<feature type="transmembrane region" description="Helical" evidence="8">
    <location>
        <begin position="300"/>
        <end position="322"/>
    </location>
</feature>
<gene>
    <name evidence="10" type="ORF">HND93_21440</name>
</gene>
<dbReference type="RefSeq" id="WP_180284056.1">
    <property type="nucleotide sequence ID" value="NZ_JABFDB010000016.1"/>
</dbReference>
<dbReference type="PANTHER" id="PTHR42703:SF1">
    <property type="entry name" value="NA(+)_H(+) ANTIPORTER SUBUNIT D1"/>
    <property type="match status" value="1"/>
</dbReference>
<evidence type="ECO:0000256" key="1">
    <source>
        <dbReference type="ARBA" id="ARBA00004651"/>
    </source>
</evidence>
<accession>A0ABX2TDN9</accession>
<feature type="transmembrane region" description="Helical" evidence="8">
    <location>
        <begin position="6"/>
        <end position="25"/>
    </location>
</feature>
<dbReference type="NCBIfam" id="NF009306">
    <property type="entry name" value="PRK12663.1"/>
    <property type="match status" value="1"/>
</dbReference>
<dbReference type="InterPro" id="IPR050586">
    <property type="entry name" value="CPA3_Na-H_Antiporter_D"/>
</dbReference>
<feature type="domain" description="NADH:quinone oxidoreductase/Mrp antiporter transmembrane" evidence="9">
    <location>
        <begin position="128"/>
        <end position="417"/>
    </location>
</feature>
<feature type="transmembrane region" description="Helical" evidence="8">
    <location>
        <begin position="271"/>
        <end position="293"/>
    </location>
</feature>
<evidence type="ECO:0000313" key="11">
    <source>
        <dbReference type="Proteomes" id="UP000584642"/>
    </source>
</evidence>
<name>A0ABX2TDN9_9PROT</name>
<evidence type="ECO:0000256" key="6">
    <source>
        <dbReference type="ARBA" id="ARBA00023136"/>
    </source>
</evidence>
<dbReference type="PANTHER" id="PTHR42703">
    <property type="entry name" value="NADH DEHYDROGENASE"/>
    <property type="match status" value="1"/>
</dbReference>
<keyword evidence="11" id="KW-1185">Reference proteome</keyword>
<keyword evidence="4 7" id="KW-0812">Transmembrane</keyword>
<feature type="transmembrane region" description="Helical" evidence="8">
    <location>
        <begin position="369"/>
        <end position="387"/>
    </location>
</feature>
<feature type="transmembrane region" description="Helical" evidence="8">
    <location>
        <begin position="133"/>
        <end position="151"/>
    </location>
</feature>
<feature type="transmembrane region" description="Helical" evidence="8">
    <location>
        <begin position="32"/>
        <end position="53"/>
    </location>
</feature>
<feature type="transmembrane region" description="Helical" evidence="8">
    <location>
        <begin position="204"/>
        <end position="230"/>
    </location>
</feature>
<feature type="transmembrane region" description="Helical" evidence="8">
    <location>
        <begin position="451"/>
        <end position="470"/>
    </location>
</feature>
<keyword evidence="6 8" id="KW-0472">Membrane</keyword>
<comment type="similarity">
    <text evidence="2">Belongs to the CPA3 antiporters (TC 2.A.63) subunit D family.</text>
</comment>
<feature type="transmembrane region" description="Helical" evidence="8">
    <location>
        <begin position="163"/>
        <end position="184"/>
    </location>
</feature>
<protein>
    <submittedName>
        <fullName evidence="10">Na+/H+ antiporter subunit D</fullName>
    </submittedName>
</protein>
<sequence>MDGLILLLPLMIPLAAAALTAMLWRSVRAQRAVGVAAAVALLVAAVTLLVRVLDGGVVASQMGDWRAPFGITFVADRFAAIMVVIAATMALATTVYGLAHDALDRERAGFHPLFHGLILGVIGSFLTGDLFNLYVWFEVMLIASFGLLILGGSREQIDGALKYAVLNLVGTTVFLIGVGFLYGITGTLNMADLAGKVPLAENRGLVSATAVMLLAAFGLKAAVFPLFFWLPASYHTAPPPVAAIFAALLTKVGVYAMIRVFTLVYGGAAEWVGPVVAVLAALTMLTGVLGAAAHYDIRRILAFHIISQIGFMLLGLAVWTPLALGGAVLYIVHHIVVKANLFLIAGAIERAGGSYQLKDLGGLSRSQPLLAVLFLIPALSLAGIPPLSGFWGKLTVIRAGLEQGHAWLAGVALLVGLLTLYSMIKIWNYAFWKEPPEGAPAVSGLTGRTRLLMLAPITALAAVTLTISLWAEPFVAVSLEAAAELLSPTAYIAAVLGSPAPGPTVLGALP</sequence>
<keyword evidence="3" id="KW-1003">Cell membrane</keyword>
<proteinExistence type="inferred from homology"/>
<evidence type="ECO:0000256" key="3">
    <source>
        <dbReference type="ARBA" id="ARBA00022475"/>
    </source>
</evidence>
<organism evidence="10 11">
    <name type="scientific">Azospirillum oleiclasticum</name>
    <dbReference type="NCBI Taxonomy" id="2735135"/>
    <lineage>
        <taxon>Bacteria</taxon>
        <taxon>Pseudomonadati</taxon>
        <taxon>Pseudomonadota</taxon>
        <taxon>Alphaproteobacteria</taxon>
        <taxon>Rhodospirillales</taxon>
        <taxon>Azospirillaceae</taxon>
        <taxon>Azospirillum</taxon>
    </lineage>
</organism>
<evidence type="ECO:0000256" key="8">
    <source>
        <dbReference type="SAM" id="Phobius"/>
    </source>
</evidence>
<feature type="transmembrane region" description="Helical" evidence="8">
    <location>
        <begin position="78"/>
        <end position="98"/>
    </location>
</feature>
<evidence type="ECO:0000313" key="10">
    <source>
        <dbReference type="EMBL" id="NYZ22284.1"/>
    </source>
</evidence>
<dbReference type="InterPro" id="IPR003918">
    <property type="entry name" value="NADH_UbQ_OxRdtase"/>
</dbReference>
<evidence type="ECO:0000256" key="4">
    <source>
        <dbReference type="ARBA" id="ARBA00022692"/>
    </source>
</evidence>
<comment type="subcellular location">
    <subcellularLocation>
        <location evidence="1">Cell membrane</location>
        <topology evidence="1">Multi-pass membrane protein</topology>
    </subcellularLocation>
    <subcellularLocation>
        <location evidence="7">Membrane</location>
        <topology evidence="7">Multi-pass membrane protein</topology>
    </subcellularLocation>
</comment>
<dbReference type="Pfam" id="PF00361">
    <property type="entry name" value="Proton_antipo_M"/>
    <property type="match status" value="1"/>
</dbReference>
<dbReference type="PRINTS" id="PR01437">
    <property type="entry name" value="NUOXDRDTASE4"/>
</dbReference>
<feature type="transmembrane region" description="Helical" evidence="8">
    <location>
        <begin position="407"/>
        <end position="430"/>
    </location>
</feature>
<evidence type="ECO:0000256" key="7">
    <source>
        <dbReference type="RuleBase" id="RU000320"/>
    </source>
</evidence>
<evidence type="ECO:0000256" key="5">
    <source>
        <dbReference type="ARBA" id="ARBA00022989"/>
    </source>
</evidence>
<evidence type="ECO:0000256" key="2">
    <source>
        <dbReference type="ARBA" id="ARBA00005346"/>
    </source>
</evidence>